<feature type="transmembrane region" description="Helical" evidence="2">
    <location>
        <begin position="101"/>
        <end position="123"/>
    </location>
</feature>
<dbReference type="AlphaFoldDB" id="A0A1W2FI90"/>
<dbReference type="RefSeq" id="WP_143446802.1">
    <property type="nucleotide sequence ID" value="NZ_FWXV01000007.1"/>
</dbReference>
<gene>
    <name evidence="3" type="ORF">SAMN05661093_07029</name>
</gene>
<proteinExistence type="predicted"/>
<keyword evidence="2" id="KW-1133">Transmembrane helix</keyword>
<reference evidence="3 4" key="1">
    <citation type="submission" date="2017-04" db="EMBL/GenBank/DDBJ databases">
        <authorList>
            <person name="Afonso C.L."/>
            <person name="Miller P.J."/>
            <person name="Scott M.A."/>
            <person name="Spackman E."/>
            <person name="Goraichik I."/>
            <person name="Dimitrov K.M."/>
            <person name="Suarez D.L."/>
            <person name="Swayne D.E."/>
        </authorList>
    </citation>
    <scope>NUCLEOTIDE SEQUENCE [LARGE SCALE GENOMIC DNA]</scope>
    <source>
        <strain evidence="3 4">DSM 43828</strain>
    </source>
</reference>
<feature type="transmembrane region" description="Helical" evidence="2">
    <location>
        <begin position="129"/>
        <end position="147"/>
    </location>
</feature>
<evidence type="ECO:0000313" key="3">
    <source>
        <dbReference type="EMBL" id="SMD21745.1"/>
    </source>
</evidence>
<keyword evidence="4" id="KW-1185">Reference proteome</keyword>
<feature type="transmembrane region" description="Helical" evidence="2">
    <location>
        <begin position="31"/>
        <end position="51"/>
    </location>
</feature>
<protein>
    <submittedName>
        <fullName evidence="3">Uncharacterized protein</fullName>
    </submittedName>
</protein>
<evidence type="ECO:0000313" key="4">
    <source>
        <dbReference type="Proteomes" id="UP000192674"/>
    </source>
</evidence>
<feature type="region of interest" description="Disordered" evidence="1">
    <location>
        <begin position="158"/>
        <end position="181"/>
    </location>
</feature>
<dbReference type="EMBL" id="FWXV01000007">
    <property type="protein sequence ID" value="SMD21745.1"/>
    <property type="molecule type" value="Genomic_DNA"/>
</dbReference>
<evidence type="ECO:0000256" key="2">
    <source>
        <dbReference type="SAM" id="Phobius"/>
    </source>
</evidence>
<accession>A0A1W2FI90</accession>
<keyword evidence="2" id="KW-0472">Membrane</keyword>
<name>A0A1W2FI90_KIBAR</name>
<feature type="transmembrane region" description="Helical" evidence="2">
    <location>
        <begin position="7"/>
        <end position="25"/>
    </location>
</feature>
<evidence type="ECO:0000256" key="1">
    <source>
        <dbReference type="SAM" id="MobiDB-lite"/>
    </source>
</evidence>
<sequence length="181" mass="19635">MSRIARVVGMGLLTGLLFGAAMWYLNDDIWAGVIGGVAYGGVMAALMRNLWGSRAFKGLDRVQRKRVLRTMRRGEPMDDPELARPLVEQASAILAVPFSHMWLRIVFGLMFALGATGGILALVDGRTPGWSSVFLVLFALVMIFVVVPANGRQRARIAQSKQATESRWGGHPTGSHQSGIG</sequence>
<keyword evidence="2" id="KW-0812">Transmembrane</keyword>
<dbReference type="Proteomes" id="UP000192674">
    <property type="component" value="Unassembled WGS sequence"/>
</dbReference>
<dbReference type="OrthoDB" id="3695657at2"/>
<organism evidence="3 4">
    <name type="scientific">Kibdelosporangium aridum</name>
    <dbReference type="NCBI Taxonomy" id="2030"/>
    <lineage>
        <taxon>Bacteria</taxon>
        <taxon>Bacillati</taxon>
        <taxon>Actinomycetota</taxon>
        <taxon>Actinomycetes</taxon>
        <taxon>Pseudonocardiales</taxon>
        <taxon>Pseudonocardiaceae</taxon>
        <taxon>Kibdelosporangium</taxon>
    </lineage>
</organism>